<dbReference type="OrthoDB" id="3242181at2759"/>
<sequence>MATPRLPSYASYGDERLEVLRSPSYSAEPGLHEQRLALNARSLPQPTGNFVKVSKHGGITLRLLSQEDDVDLPVYSSGAIVEGTVELSKTDSISSVDFKVEGHLELKENAEGGHTHHILCMETAELWCKGDDNSVCPSSLRFSVALPTAFEHEGQSYPLPPSHSIKLKGLPGFTANIDYSISAMIHKPHPVSINSKTLGIHIGDASVSTPFIYYPRTRPPFSTPSPLHCTEAGEFTEGTGWQVYQSVVKANAPNGVQDIGVKFYLPASRIFCVSEAIPFHITLESDAHSLAAFLPYGPIPGTSTEFPATRIQVMRQSTVDVKHTTVRSEHANTAIWSVDYFGEAEFRHARDGPTRMSFSGEVKIQPTKITGFTVPGLIAFFLTVSPPEGVKAPFADVREVVPIRLATDMWADDAAGAHKETM</sequence>
<reference evidence="1" key="1">
    <citation type="submission" date="2020-05" db="EMBL/GenBank/DDBJ databases">
        <title>Mycena genomes resolve the evolution of fungal bioluminescence.</title>
        <authorList>
            <person name="Tsai I.J."/>
        </authorList>
    </citation>
    <scope>NUCLEOTIDE SEQUENCE</scope>
    <source>
        <strain evidence="1">160909Yilan</strain>
    </source>
</reference>
<evidence type="ECO:0000313" key="1">
    <source>
        <dbReference type="EMBL" id="KAF7375366.1"/>
    </source>
</evidence>
<evidence type="ECO:0000313" key="2">
    <source>
        <dbReference type="Proteomes" id="UP000623467"/>
    </source>
</evidence>
<dbReference type="Proteomes" id="UP000623467">
    <property type="component" value="Unassembled WGS sequence"/>
</dbReference>
<protein>
    <submittedName>
        <fullName evidence="1">Uncharacterized protein</fullName>
    </submittedName>
</protein>
<name>A0A8H6ZFM4_9AGAR</name>
<gene>
    <name evidence="1" type="ORF">MSAN_00424100</name>
</gene>
<dbReference type="EMBL" id="JACAZH010000002">
    <property type="protein sequence ID" value="KAF7375366.1"/>
    <property type="molecule type" value="Genomic_DNA"/>
</dbReference>
<dbReference type="AlphaFoldDB" id="A0A8H6ZFM4"/>
<comment type="caution">
    <text evidence="1">The sequence shown here is derived from an EMBL/GenBank/DDBJ whole genome shotgun (WGS) entry which is preliminary data.</text>
</comment>
<proteinExistence type="predicted"/>
<keyword evidence="2" id="KW-1185">Reference proteome</keyword>
<organism evidence="1 2">
    <name type="scientific">Mycena sanguinolenta</name>
    <dbReference type="NCBI Taxonomy" id="230812"/>
    <lineage>
        <taxon>Eukaryota</taxon>
        <taxon>Fungi</taxon>
        <taxon>Dikarya</taxon>
        <taxon>Basidiomycota</taxon>
        <taxon>Agaricomycotina</taxon>
        <taxon>Agaricomycetes</taxon>
        <taxon>Agaricomycetidae</taxon>
        <taxon>Agaricales</taxon>
        <taxon>Marasmiineae</taxon>
        <taxon>Mycenaceae</taxon>
        <taxon>Mycena</taxon>
    </lineage>
</organism>
<accession>A0A8H6ZFM4</accession>